<evidence type="ECO:0000256" key="1">
    <source>
        <dbReference type="SAM" id="Coils"/>
    </source>
</evidence>
<protein>
    <submittedName>
        <fullName evidence="5">Dynamin family protein</fullName>
    </submittedName>
</protein>
<dbReference type="Gene3D" id="3.40.50.300">
    <property type="entry name" value="P-loop containing nucleotide triphosphate hydrolases"/>
    <property type="match status" value="1"/>
</dbReference>
<feature type="coiled-coil region" evidence="1">
    <location>
        <begin position="261"/>
        <end position="291"/>
    </location>
</feature>
<name>I7MG10_TETTS</name>
<dbReference type="KEGG" id="tet:TTHERM_00310400"/>
<proteinExistence type="predicted"/>
<evidence type="ECO:0000259" key="4">
    <source>
        <dbReference type="Pfam" id="PF00350"/>
    </source>
</evidence>
<dbReference type="SUPFAM" id="SSF52540">
    <property type="entry name" value="P-loop containing nucleoside triphosphate hydrolases"/>
    <property type="match status" value="1"/>
</dbReference>
<dbReference type="STRING" id="312017.I7MG10"/>
<feature type="domain" description="Dynamin N-terminal" evidence="4">
    <location>
        <begin position="67"/>
        <end position="222"/>
    </location>
</feature>
<evidence type="ECO:0000256" key="3">
    <source>
        <dbReference type="SAM" id="Phobius"/>
    </source>
</evidence>
<dbReference type="AlphaFoldDB" id="I7MG10"/>
<gene>
    <name evidence="5" type="ORF">TTHERM_00310400</name>
</gene>
<dbReference type="InterPro" id="IPR045063">
    <property type="entry name" value="Dynamin_N"/>
</dbReference>
<feature type="compositionally biased region" description="Polar residues" evidence="2">
    <location>
        <begin position="862"/>
        <end position="871"/>
    </location>
</feature>
<dbReference type="Proteomes" id="UP000009168">
    <property type="component" value="Unassembled WGS sequence"/>
</dbReference>
<sequence>MDADQINNQDSSEKLTRNLYQENAASLQKMKQKIEIGIQNKEIWNENLLNNMIQNAENYLANQKIYIILLGAKGSGKTTLLNSILGDEIVPYYINKSNRSQIIIQVGFQNEENYSIVRCNPQTFNPNDEEENSKLVTNNIREMHQFIEQCIQQDNQNNLQRKSTEEYAQNANTLKVFQIRFNSSYLKNFPQEIRHNILFVDTPGIHEYQRYQSQIFINSLKNLQQNSSPVIKYYLWVTSLTDNIKKYEKTIIENVFYQLHLSEKTQQQQILQESKQDLKEQEEDNQLIKNIMRSSESSSSQSQRHTLIDQICISFKASSEISESESNIFFNSVNQKIQNSLKDEKISFQSSNSVDASKHPIEVLNSEITEDNDVWIIDKSQAQKDQQELKLKYEQISNLKTQKINRQLGVVFNSQEEKDIFQYQEVQGQKQLWALDEFQDKYLNMLEKSMHKPYIKVSALPILYLQMYQKYKNESELEKQIIKQFYISYKQSLKLKNESEARKIISNINFETDSFLNLFQFDLAPQINNQIDLQINTLSQIKSATNIQKFLFRQICDLYDYKQMKKRLRIQEIIDKSSIISRSIILNQQKRDKIGIFLQESLPIIHNNHQQIFSNNLQNIYQSSLQYRKSQILPKIEEIYQNHKSYQLFDKVENQLNEAILEYFSEAVQSLANSMITGDKLIEANKDIILQEIQEIDAQLESGIKSIIIDFKKRSLQDANNQITSNICLSLQKNFSFLGSIIGTSSLFTGLGVLIQRIAGKPLIGSGPLGLGVGIGMTILSTIFFVQKREKKLQESKQIILDFFEKIEEEQLKINQQLIQSYQKVYKEVIMVITDYLKGITTINLKQLIDEQKNLFQQDKQINSTQQSTVKQEAEIETESDSDSESDCSKEPYHENSNNQTYNTANSQLSSSNHNLEKETSNNNYDQYQSSLNQQFLQSLGAHDLQQSPSKDMDEQFRLKLLENSHNFLFCSEQSNSLQQCISNLEISHHISSPVHQQKNLEISRSQNDEQINNILDDQQFKSVIDKELNLKLFNAFQDQQNVSNNIEINSEQNNEQDVFYSFSSTENDQDK</sequence>
<feature type="transmembrane region" description="Helical" evidence="3">
    <location>
        <begin position="767"/>
        <end position="786"/>
    </location>
</feature>
<keyword evidence="6" id="KW-1185">Reference proteome</keyword>
<dbReference type="InParanoid" id="I7MG10"/>
<dbReference type="Pfam" id="PF00350">
    <property type="entry name" value="Dynamin_N"/>
    <property type="match status" value="1"/>
</dbReference>
<dbReference type="EMBL" id="GG662608">
    <property type="protein sequence ID" value="EAS00870.2"/>
    <property type="molecule type" value="Genomic_DNA"/>
</dbReference>
<evidence type="ECO:0000313" key="5">
    <source>
        <dbReference type="EMBL" id="EAS00870.2"/>
    </source>
</evidence>
<keyword evidence="3" id="KW-0812">Transmembrane</keyword>
<dbReference type="InterPro" id="IPR027417">
    <property type="entry name" value="P-loop_NTPase"/>
</dbReference>
<reference evidence="6" key="1">
    <citation type="journal article" date="2006" name="PLoS Biol.">
        <title>Macronuclear genome sequence of the ciliate Tetrahymena thermophila, a model eukaryote.</title>
        <authorList>
            <person name="Eisen J.A."/>
            <person name="Coyne R.S."/>
            <person name="Wu M."/>
            <person name="Wu D."/>
            <person name="Thiagarajan M."/>
            <person name="Wortman J.R."/>
            <person name="Badger J.H."/>
            <person name="Ren Q."/>
            <person name="Amedeo P."/>
            <person name="Jones K.M."/>
            <person name="Tallon L.J."/>
            <person name="Delcher A.L."/>
            <person name="Salzberg S.L."/>
            <person name="Silva J.C."/>
            <person name="Haas B.J."/>
            <person name="Majoros W.H."/>
            <person name="Farzad M."/>
            <person name="Carlton J.M."/>
            <person name="Smith R.K. Jr."/>
            <person name="Garg J."/>
            <person name="Pearlman R.E."/>
            <person name="Karrer K.M."/>
            <person name="Sun L."/>
            <person name="Manning G."/>
            <person name="Elde N.C."/>
            <person name="Turkewitz A.P."/>
            <person name="Asai D.J."/>
            <person name="Wilkes D.E."/>
            <person name="Wang Y."/>
            <person name="Cai H."/>
            <person name="Collins K."/>
            <person name="Stewart B.A."/>
            <person name="Lee S.R."/>
            <person name="Wilamowska K."/>
            <person name="Weinberg Z."/>
            <person name="Ruzzo W.L."/>
            <person name="Wloga D."/>
            <person name="Gaertig J."/>
            <person name="Frankel J."/>
            <person name="Tsao C.-C."/>
            <person name="Gorovsky M.A."/>
            <person name="Keeling P.J."/>
            <person name="Waller R.F."/>
            <person name="Patron N.J."/>
            <person name="Cherry J.M."/>
            <person name="Stover N.A."/>
            <person name="Krieger C.J."/>
            <person name="del Toro C."/>
            <person name="Ryder H.F."/>
            <person name="Williamson S.C."/>
            <person name="Barbeau R.A."/>
            <person name="Hamilton E.P."/>
            <person name="Orias E."/>
        </authorList>
    </citation>
    <scope>NUCLEOTIDE SEQUENCE [LARGE SCALE GENOMIC DNA]</scope>
    <source>
        <strain evidence="6">SB210</strain>
    </source>
</reference>
<keyword evidence="3" id="KW-0472">Membrane</keyword>
<keyword evidence="1" id="KW-0175">Coiled coil</keyword>
<accession>I7MG10</accession>
<feature type="region of interest" description="Disordered" evidence="2">
    <location>
        <begin position="862"/>
        <end position="922"/>
    </location>
</feature>
<feature type="compositionally biased region" description="Polar residues" evidence="2">
    <location>
        <begin position="895"/>
        <end position="914"/>
    </location>
</feature>
<dbReference type="GeneID" id="7842777"/>
<evidence type="ECO:0000256" key="2">
    <source>
        <dbReference type="SAM" id="MobiDB-lite"/>
    </source>
</evidence>
<keyword evidence="3" id="KW-1133">Transmembrane helix</keyword>
<organism evidence="5 6">
    <name type="scientific">Tetrahymena thermophila (strain SB210)</name>
    <dbReference type="NCBI Taxonomy" id="312017"/>
    <lineage>
        <taxon>Eukaryota</taxon>
        <taxon>Sar</taxon>
        <taxon>Alveolata</taxon>
        <taxon>Ciliophora</taxon>
        <taxon>Intramacronucleata</taxon>
        <taxon>Oligohymenophorea</taxon>
        <taxon>Hymenostomatida</taxon>
        <taxon>Tetrahymenina</taxon>
        <taxon>Tetrahymenidae</taxon>
        <taxon>Tetrahymena</taxon>
    </lineage>
</organism>
<dbReference type="RefSeq" id="XP_001021115.2">
    <property type="nucleotide sequence ID" value="XM_001021115.2"/>
</dbReference>
<feature type="transmembrane region" description="Helical" evidence="3">
    <location>
        <begin position="735"/>
        <end position="755"/>
    </location>
</feature>
<evidence type="ECO:0000313" key="6">
    <source>
        <dbReference type="Proteomes" id="UP000009168"/>
    </source>
</evidence>
<feature type="compositionally biased region" description="Acidic residues" evidence="2">
    <location>
        <begin position="875"/>
        <end position="886"/>
    </location>
</feature>